<feature type="chain" id="PRO_5044055694" evidence="2">
    <location>
        <begin position="33"/>
        <end position="92"/>
    </location>
</feature>
<evidence type="ECO:0000256" key="2">
    <source>
        <dbReference type="SAM" id="SignalP"/>
    </source>
</evidence>
<sequence length="92" mass="9913">MRAIKAIFKFLAILVVASLVARTAIVSGFVQAGLDTSIGNAIDTSLQDFFGINGGEDAEGMKIDIVIVTSLILVTALYWLLSRIISRRLSNK</sequence>
<dbReference type="AlphaFoldDB" id="A0A0P9VQF7"/>
<dbReference type="Proteomes" id="UP000280599">
    <property type="component" value="Unassembled WGS sequence"/>
</dbReference>
<keyword evidence="1" id="KW-0812">Transmembrane</keyword>
<protein>
    <submittedName>
        <fullName evidence="3">Uncharacterized protein</fullName>
    </submittedName>
</protein>
<organism evidence="3 4">
    <name type="scientific">Pseudomonas savastanoi pv. glycinea</name>
    <name type="common">Pseudomonas syringae pv. glycinea</name>
    <dbReference type="NCBI Taxonomy" id="318"/>
    <lineage>
        <taxon>Bacteria</taxon>
        <taxon>Pseudomonadati</taxon>
        <taxon>Pseudomonadota</taxon>
        <taxon>Gammaproteobacteria</taxon>
        <taxon>Pseudomonadales</taxon>
        <taxon>Pseudomonadaceae</taxon>
        <taxon>Pseudomonas</taxon>
    </lineage>
</organism>
<dbReference type="EMBL" id="RBPT01000319">
    <property type="protein sequence ID" value="RMO42746.1"/>
    <property type="molecule type" value="Genomic_DNA"/>
</dbReference>
<proteinExistence type="predicted"/>
<reference evidence="3 4" key="1">
    <citation type="submission" date="2018-08" db="EMBL/GenBank/DDBJ databases">
        <title>Recombination of ecologically and evolutionarily significant loci maintains genetic cohesion in the Pseudomonas syringae species complex.</title>
        <authorList>
            <person name="Dillon M."/>
            <person name="Thakur S."/>
            <person name="Almeida R.N.D."/>
            <person name="Weir B.S."/>
            <person name="Guttman D.S."/>
        </authorList>
    </citation>
    <scope>NUCLEOTIDE SEQUENCE [LARGE SCALE GENOMIC DNA]</scope>
    <source>
        <strain evidence="3 4">ICMP 867</strain>
    </source>
</reference>
<evidence type="ECO:0000313" key="3">
    <source>
        <dbReference type="EMBL" id="RMO42746.1"/>
    </source>
</evidence>
<evidence type="ECO:0000256" key="1">
    <source>
        <dbReference type="SAM" id="Phobius"/>
    </source>
</evidence>
<feature type="transmembrane region" description="Helical" evidence="1">
    <location>
        <begin position="63"/>
        <end position="81"/>
    </location>
</feature>
<comment type="caution">
    <text evidence="3">The sequence shown here is derived from an EMBL/GenBank/DDBJ whole genome shotgun (WGS) entry which is preliminary data.</text>
</comment>
<evidence type="ECO:0000313" key="4">
    <source>
        <dbReference type="Proteomes" id="UP000280599"/>
    </source>
</evidence>
<keyword evidence="1" id="KW-1133">Transmembrane helix</keyword>
<accession>A0A0P9VQF7</accession>
<feature type="signal peptide" evidence="2">
    <location>
        <begin position="1"/>
        <end position="32"/>
    </location>
</feature>
<gene>
    <name evidence="3" type="ORF">ALQ41_200169</name>
</gene>
<keyword evidence="2" id="KW-0732">Signal</keyword>
<keyword evidence="1" id="KW-0472">Membrane</keyword>
<name>A0A0P9VQF7_PSESG</name>